<sequence length="198" mass="22802">MDLLKVLEIVGVSLWIIYLLLAVNEKIACWIFGILASCITIYNFYHGKLYSEAIVNFYYVGAGIYGWYYWAKQKRFSGTNTAPVRQWTVKKHLITYSITIAAALIWGNFMHIYTDAPRPFIDSFTACFSFLTTFMEARKILTTWINWFCINVVLVFLQIDRGLPVYAGLSALFAVMSIVGFIKWRKSYLSLKHASPVN</sequence>
<keyword evidence="7 10" id="KW-0812">Transmembrane</keyword>
<keyword evidence="6" id="KW-1003">Cell membrane</keyword>
<accession>A0ABT4ULM1</accession>
<comment type="subcellular location">
    <subcellularLocation>
        <location evidence="2">Cell membrane</location>
        <topology evidence="2">Multi-pass membrane protein</topology>
    </subcellularLocation>
</comment>
<feature type="transmembrane region" description="Helical" evidence="10">
    <location>
        <begin position="141"/>
        <end position="159"/>
    </location>
</feature>
<keyword evidence="5" id="KW-0813">Transport</keyword>
<gene>
    <name evidence="11" type="primary">pnuC</name>
    <name evidence="11" type="ORF">O3P16_12635</name>
</gene>
<evidence type="ECO:0000256" key="9">
    <source>
        <dbReference type="ARBA" id="ARBA00023136"/>
    </source>
</evidence>
<dbReference type="InterPro" id="IPR006419">
    <property type="entry name" value="NMN_transpt_PnuC"/>
</dbReference>
<evidence type="ECO:0000256" key="5">
    <source>
        <dbReference type="ARBA" id="ARBA00022448"/>
    </source>
</evidence>
<name>A0ABT4ULM1_9BACT</name>
<dbReference type="PANTHER" id="PTHR36122">
    <property type="entry name" value="NICOTINAMIDE RIBOSIDE TRANSPORTER PNUC"/>
    <property type="match status" value="1"/>
</dbReference>
<reference evidence="11 12" key="1">
    <citation type="submission" date="2022-12" db="EMBL/GenBank/DDBJ databases">
        <title>Chitinophagaceae gen. sp. nov., a new member of the family Chitinophagaceae, isolated from soil in a chemical factory.</title>
        <authorList>
            <person name="Ke Z."/>
        </authorList>
    </citation>
    <scope>NUCLEOTIDE SEQUENCE [LARGE SCALE GENOMIC DNA]</scope>
    <source>
        <strain evidence="11 12">LY-5</strain>
    </source>
</reference>
<evidence type="ECO:0000256" key="3">
    <source>
        <dbReference type="ARBA" id="ARBA00006669"/>
    </source>
</evidence>
<evidence type="ECO:0000256" key="1">
    <source>
        <dbReference type="ARBA" id="ARBA00002672"/>
    </source>
</evidence>
<evidence type="ECO:0000256" key="4">
    <source>
        <dbReference type="ARBA" id="ARBA00017522"/>
    </source>
</evidence>
<keyword evidence="9 10" id="KW-0472">Membrane</keyword>
<feature type="transmembrane region" description="Helical" evidence="10">
    <location>
        <begin position="6"/>
        <end position="23"/>
    </location>
</feature>
<evidence type="ECO:0000256" key="8">
    <source>
        <dbReference type="ARBA" id="ARBA00022989"/>
    </source>
</evidence>
<comment type="function">
    <text evidence="1">Required for nicotinamide riboside transport across the inner membrane.</text>
</comment>
<dbReference type="PANTHER" id="PTHR36122:SF2">
    <property type="entry name" value="NICOTINAMIDE RIBOSIDE TRANSPORTER PNUC"/>
    <property type="match status" value="1"/>
</dbReference>
<dbReference type="NCBIfam" id="TIGR01528">
    <property type="entry name" value="NMN_trans_PnuC"/>
    <property type="match status" value="1"/>
</dbReference>
<evidence type="ECO:0000313" key="12">
    <source>
        <dbReference type="Proteomes" id="UP001210231"/>
    </source>
</evidence>
<organism evidence="11 12">
    <name type="scientific">Polluticaenibacter yanchengensis</name>
    <dbReference type="NCBI Taxonomy" id="3014562"/>
    <lineage>
        <taxon>Bacteria</taxon>
        <taxon>Pseudomonadati</taxon>
        <taxon>Bacteroidota</taxon>
        <taxon>Chitinophagia</taxon>
        <taxon>Chitinophagales</taxon>
        <taxon>Chitinophagaceae</taxon>
        <taxon>Polluticaenibacter</taxon>
    </lineage>
</organism>
<dbReference type="Pfam" id="PF04973">
    <property type="entry name" value="NMN_transporter"/>
    <property type="match status" value="1"/>
</dbReference>
<dbReference type="RefSeq" id="WP_407031986.1">
    <property type="nucleotide sequence ID" value="NZ_JAQGEF010000015.1"/>
</dbReference>
<proteinExistence type="inferred from homology"/>
<feature type="transmembrane region" description="Helical" evidence="10">
    <location>
        <begin position="92"/>
        <end position="110"/>
    </location>
</feature>
<comment type="caution">
    <text evidence="11">The sequence shown here is derived from an EMBL/GenBank/DDBJ whole genome shotgun (WGS) entry which is preliminary data.</text>
</comment>
<dbReference type="EMBL" id="JAQGEF010000015">
    <property type="protein sequence ID" value="MDA3615660.1"/>
    <property type="molecule type" value="Genomic_DNA"/>
</dbReference>
<evidence type="ECO:0000313" key="11">
    <source>
        <dbReference type="EMBL" id="MDA3615660.1"/>
    </source>
</evidence>
<feature type="transmembrane region" description="Helical" evidence="10">
    <location>
        <begin position="53"/>
        <end position="71"/>
    </location>
</feature>
<evidence type="ECO:0000256" key="2">
    <source>
        <dbReference type="ARBA" id="ARBA00004651"/>
    </source>
</evidence>
<dbReference type="Proteomes" id="UP001210231">
    <property type="component" value="Unassembled WGS sequence"/>
</dbReference>
<evidence type="ECO:0000256" key="10">
    <source>
        <dbReference type="SAM" id="Phobius"/>
    </source>
</evidence>
<feature type="transmembrane region" description="Helical" evidence="10">
    <location>
        <begin position="165"/>
        <end position="182"/>
    </location>
</feature>
<comment type="similarity">
    <text evidence="3">Belongs to the nicotinamide ribonucleoside (NR) uptake permease (TC 4.B.1) family.</text>
</comment>
<evidence type="ECO:0000256" key="7">
    <source>
        <dbReference type="ARBA" id="ARBA00022692"/>
    </source>
</evidence>
<keyword evidence="8 10" id="KW-1133">Transmembrane helix</keyword>
<keyword evidence="12" id="KW-1185">Reference proteome</keyword>
<protein>
    <recommendedName>
        <fullName evidence="4">Nicotinamide riboside transporter PnuC</fullName>
    </recommendedName>
</protein>
<evidence type="ECO:0000256" key="6">
    <source>
        <dbReference type="ARBA" id="ARBA00022475"/>
    </source>
</evidence>